<dbReference type="VEuPathDB" id="TriTrypDB:TcIL3000_0_44200"/>
<dbReference type="InterPro" id="IPR000788">
    <property type="entry name" value="RNR_lg_C"/>
</dbReference>
<feature type="compositionally biased region" description="Basic and acidic residues" evidence="10">
    <location>
        <begin position="808"/>
        <end position="819"/>
    </location>
</feature>
<dbReference type="InterPro" id="IPR039718">
    <property type="entry name" value="Rrm1"/>
</dbReference>
<comment type="catalytic activity">
    <reaction evidence="9">
        <text>a 2'-deoxyribonucleoside 5'-diphosphate + [thioredoxin]-disulfide + H2O = a ribonucleoside 5'-diphosphate + [thioredoxin]-dithiol</text>
        <dbReference type="Rhea" id="RHEA:23252"/>
        <dbReference type="Rhea" id="RHEA-COMP:10698"/>
        <dbReference type="Rhea" id="RHEA-COMP:10700"/>
        <dbReference type="ChEBI" id="CHEBI:15377"/>
        <dbReference type="ChEBI" id="CHEBI:29950"/>
        <dbReference type="ChEBI" id="CHEBI:50058"/>
        <dbReference type="ChEBI" id="CHEBI:57930"/>
        <dbReference type="ChEBI" id="CHEBI:73316"/>
        <dbReference type="EC" id="1.17.4.1"/>
    </reaction>
</comment>
<keyword evidence="7 9" id="KW-0215">Deoxyribonucleotide synthesis</keyword>
<evidence type="ECO:0000313" key="12">
    <source>
        <dbReference type="EMBL" id="CCD13686.1"/>
    </source>
</evidence>
<reference evidence="13" key="1">
    <citation type="submission" date="2011-07" db="EMBL/GenBank/DDBJ databases">
        <title>Divergent evolution of antigenic variation in African trypanosomes.</title>
        <authorList>
            <person name="Jackson A.P."/>
            <person name="Berry A."/>
            <person name="Allison H.C."/>
            <person name="Burton P."/>
            <person name="Anderson J."/>
            <person name="Aslett M."/>
            <person name="Brown R."/>
            <person name="Corton N."/>
            <person name="Harris D."/>
            <person name="Hauser H."/>
            <person name="Gamble J."/>
            <person name="Gilderthorp R."/>
            <person name="McQuillan J."/>
            <person name="Quail M.A."/>
            <person name="Sanders M."/>
            <person name="Van Tonder A."/>
            <person name="Ginger M.L."/>
            <person name="Donelson J.E."/>
            <person name="Field M.C."/>
            <person name="Barry J.D."/>
            <person name="Berriman M."/>
            <person name="Hertz-Fowler C."/>
        </authorList>
    </citation>
    <scope>NUCLEOTIDE SEQUENCE [LARGE SCALE GENOMIC DNA]</scope>
    <source>
        <strain evidence="13">IL3000</strain>
    </source>
</reference>
<dbReference type="NCBIfam" id="TIGR02506">
    <property type="entry name" value="NrdE_NrdA"/>
    <property type="match status" value="1"/>
</dbReference>
<dbReference type="PANTHER" id="PTHR11573">
    <property type="entry name" value="RIBONUCLEOSIDE-DIPHOSPHATE REDUCTASE LARGE CHAIN"/>
    <property type="match status" value="1"/>
</dbReference>
<gene>
    <name evidence="12" type="ORF">TCIL3000_0_44200</name>
</gene>
<feature type="domain" description="ATP-cone" evidence="11">
    <location>
        <begin position="12"/>
        <end position="103"/>
    </location>
</feature>
<evidence type="ECO:0000259" key="11">
    <source>
        <dbReference type="PROSITE" id="PS51161"/>
    </source>
</evidence>
<proteinExistence type="inferred from homology"/>
<keyword evidence="5 8" id="KW-0067">ATP-binding</keyword>
<dbReference type="SUPFAM" id="SSF51998">
    <property type="entry name" value="PFL-like glycyl radical enzymes"/>
    <property type="match status" value="1"/>
</dbReference>
<evidence type="ECO:0000256" key="2">
    <source>
        <dbReference type="ARBA" id="ARBA00012274"/>
    </source>
</evidence>
<dbReference type="PRINTS" id="PR01183">
    <property type="entry name" value="RIBORDTASEM1"/>
</dbReference>
<dbReference type="GO" id="GO:0009263">
    <property type="term" value="P:deoxyribonucleotide biosynthetic process"/>
    <property type="evidence" value="ECO:0007669"/>
    <property type="project" value="UniProtKB-KW"/>
</dbReference>
<dbReference type="Pfam" id="PF02867">
    <property type="entry name" value="Ribonuc_red_lgC"/>
    <property type="match status" value="1"/>
</dbReference>
<dbReference type="PROSITE" id="PS51161">
    <property type="entry name" value="ATP_CONE"/>
    <property type="match status" value="1"/>
</dbReference>
<dbReference type="InterPro" id="IPR005144">
    <property type="entry name" value="ATP-cone_dom"/>
</dbReference>
<keyword evidence="4 8" id="KW-0547">Nucleotide-binding</keyword>
<evidence type="ECO:0000256" key="4">
    <source>
        <dbReference type="ARBA" id="ARBA00022741"/>
    </source>
</evidence>
<comment type="function">
    <text evidence="9">Provides the precursors necessary for DNA synthesis. Catalyzes the biosynthesis of deoxyribonucleotides from the corresponding ribonucleotides.</text>
</comment>
<sequence length="842" mass="95964">MAAPDENSEFSFDVINRSGEPEAFDINKLRERVEPLLDGIDLRYVNVTSLIDTVKCGIYENIKTDRLDQLLAETAAYSVTKHPDYGLLGGRLAVTALHKTTQGRVLEAFREMYRHNSLTSGRWAPLVSEALWRVVEANHEELENIIDYSRDLRFEYFGFKTLEKSYLLRVDVGHGATRIVERPQLMFLRVALGIHGNDLERVKETYDHMSLGYFTHATPTLFNAGTPTPQMSSCFLLAMREDSIEGIYDTLKQCAIISKSAGGIGVHVHNIRCAGSYIAGTNGTSNGLVPMLRVLNNTARYVDQGGGKRKGAFAVYLEPWHADILGFLLLKKNTGKDDLRARDLFYGLWIPDLFMERVRQKEKWTLMDPNTARGLSDCYGDEFKDLYERYEKEGRGVKTIAAHDLWFAILESQVETGGPFMLYKDACNCKSNQKNLGTIKCSNLCTEILEYTSKDEIAVCNLASIALPRCIEDGKFSHKKLRNITKIVTRNLNKVIDLNYYPLEEAKRSNMRNRPVGIGVQGLADTFALLSLPFASIRAKRLNRRIFENIYYAAVETSVELAAEQGKYETFDKSPASEGLLQFDLWDRYVRSEAEVERYKRELEEEDRIDERNRTGGEEKDRVVDDDYERLDWEGLKKRVMSVGMRNSLLIAPMPTASTSQILGNNECIEPFTSNIYVRRVLSGEFPVVNKYLVRALIEKGLWNDEMRNKIITYNGSISSIKEIPEDIRELYKVVWEIRQRDLIDMAVARGRYVDQSQSLNLFLEKPTSTQLSSMHFYTWERGLKTGMYYLRSKPAADAIKFTVDPKEKKKLEDGKRAQQEPQEQGGPSLRYGSGECLNCGS</sequence>
<dbReference type="Proteomes" id="UP000000702">
    <property type="component" value="Unassembled WGS sequence"/>
</dbReference>
<dbReference type="InterPro" id="IPR013509">
    <property type="entry name" value="RNR_lsu_N"/>
</dbReference>
<dbReference type="InterPro" id="IPR013346">
    <property type="entry name" value="NrdE_NrdA_C"/>
</dbReference>
<dbReference type="GO" id="GO:0005971">
    <property type="term" value="C:ribonucleoside-diphosphate reductase complex"/>
    <property type="evidence" value="ECO:0007669"/>
    <property type="project" value="TreeGrafter"/>
</dbReference>
<name>F9W8Z7_TRYCI</name>
<protein>
    <recommendedName>
        <fullName evidence="2 9">Ribonucleoside-diphosphate reductase</fullName>
        <ecNumber evidence="2 9">1.17.4.1</ecNumber>
    </recommendedName>
</protein>
<dbReference type="CDD" id="cd01679">
    <property type="entry name" value="RNR_I"/>
    <property type="match status" value="1"/>
</dbReference>
<comment type="caution">
    <text evidence="12">The sequence shown here is derived from an EMBL/GenBank/DDBJ whole genome shotgun (WGS) entry which is preliminary data.</text>
</comment>
<keyword evidence="3" id="KW-0021">Allosteric enzyme</keyword>
<comment type="similarity">
    <text evidence="1 9">Belongs to the ribonucleoside diphosphate reductase large chain family.</text>
</comment>
<evidence type="ECO:0000256" key="9">
    <source>
        <dbReference type="RuleBase" id="RU003410"/>
    </source>
</evidence>
<evidence type="ECO:0000313" key="13">
    <source>
        <dbReference type="Proteomes" id="UP000000702"/>
    </source>
</evidence>
<evidence type="ECO:0000256" key="10">
    <source>
        <dbReference type="SAM" id="MobiDB-lite"/>
    </source>
</evidence>
<dbReference type="Pfam" id="PF00317">
    <property type="entry name" value="Ribonuc_red_lgN"/>
    <property type="match status" value="1"/>
</dbReference>
<dbReference type="Gene3D" id="3.20.70.20">
    <property type="match status" value="1"/>
</dbReference>
<dbReference type="EMBL" id="CAEQ01001246">
    <property type="protein sequence ID" value="CCD13686.1"/>
    <property type="molecule type" value="Genomic_DNA"/>
</dbReference>
<reference evidence="12 13" key="2">
    <citation type="journal article" date="2012" name="Proc. Natl. Acad. Sci. U.S.A.">
        <title>Antigenic diversity is generated by distinct evolutionary mechanisms in African trypanosome species.</title>
        <authorList>
            <person name="Jackson A.P."/>
            <person name="Berry A."/>
            <person name="Aslett M."/>
            <person name="Allison H.C."/>
            <person name="Burton P."/>
            <person name="Vavrova-Anderson J."/>
            <person name="Brown R."/>
            <person name="Browne H."/>
            <person name="Corton N."/>
            <person name="Hauser H."/>
            <person name="Gamble J."/>
            <person name="Gilderthorp R."/>
            <person name="Marcello L."/>
            <person name="McQuillan J."/>
            <person name="Otto T.D."/>
            <person name="Quail M.A."/>
            <person name="Sanders M.J."/>
            <person name="van Tonder A."/>
            <person name="Ginger M.L."/>
            <person name="Field M.C."/>
            <person name="Barry J.D."/>
            <person name="Hertz-Fowler C."/>
            <person name="Berriman M."/>
        </authorList>
    </citation>
    <scope>NUCLEOTIDE SEQUENCE [LARGE SCALE GENOMIC DNA]</scope>
    <source>
        <strain evidence="12 13">IL3000</strain>
    </source>
</reference>
<dbReference type="PANTHER" id="PTHR11573:SF6">
    <property type="entry name" value="RIBONUCLEOSIDE-DIPHOSPHATE REDUCTASE LARGE SUBUNIT"/>
    <property type="match status" value="1"/>
</dbReference>
<dbReference type="InterPro" id="IPR008926">
    <property type="entry name" value="RNR_R1-su_N"/>
</dbReference>
<evidence type="ECO:0000256" key="1">
    <source>
        <dbReference type="ARBA" id="ARBA00010406"/>
    </source>
</evidence>
<dbReference type="AlphaFoldDB" id="F9W8Z7"/>
<dbReference type="OMA" id="IELPQHM"/>
<organism evidence="12 13">
    <name type="scientific">Trypanosoma congolense (strain IL3000)</name>
    <dbReference type="NCBI Taxonomy" id="1068625"/>
    <lineage>
        <taxon>Eukaryota</taxon>
        <taxon>Discoba</taxon>
        <taxon>Euglenozoa</taxon>
        <taxon>Kinetoplastea</taxon>
        <taxon>Metakinetoplastina</taxon>
        <taxon>Trypanosomatida</taxon>
        <taxon>Trypanosomatidae</taxon>
        <taxon>Trypanosoma</taxon>
        <taxon>Nannomonas</taxon>
    </lineage>
</organism>
<dbReference type="PROSITE" id="PS00089">
    <property type="entry name" value="RIBORED_LARGE"/>
    <property type="match status" value="1"/>
</dbReference>
<feature type="region of interest" description="Disordered" evidence="10">
    <location>
        <begin position="808"/>
        <end position="842"/>
    </location>
</feature>
<accession>F9W8Z7</accession>
<dbReference type="GO" id="GO:0005524">
    <property type="term" value="F:ATP binding"/>
    <property type="evidence" value="ECO:0007669"/>
    <property type="project" value="UniProtKB-UniRule"/>
</dbReference>
<keyword evidence="6 9" id="KW-0560">Oxidoreductase</keyword>
<evidence type="ECO:0000256" key="5">
    <source>
        <dbReference type="ARBA" id="ARBA00022840"/>
    </source>
</evidence>
<evidence type="ECO:0000256" key="3">
    <source>
        <dbReference type="ARBA" id="ARBA00022533"/>
    </source>
</evidence>
<dbReference type="SUPFAM" id="SSF48168">
    <property type="entry name" value="R1 subunit of ribonucleotide reductase, N-terminal domain"/>
    <property type="match status" value="1"/>
</dbReference>
<evidence type="ECO:0000256" key="7">
    <source>
        <dbReference type="ARBA" id="ARBA00023116"/>
    </source>
</evidence>
<keyword evidence="13" id="KW-1185">Reference proteome</keyword>
<dbReference type="Pfam" id="PF03477">
    <property type="entry name" value="ATP-cone"/>
    <property type="match status" value="1"/>
</dbReference>
<dbReference type="EC" id="1.17.4.1" evidence="2 9"/>
<dbReference type="UniPathway" id="UPA00326"/>
<evidence type="ECO:0000256" key="8">
    <source>
        <dbReference type="PROSITE-ProRule" id="PRU00492"/>
    </source>
</evidence>
<evidence type="ECO:0000256" key="6">
    <source>
        <dbReference type="ARBA" id="ARBA00023002"/>
    </source>
</evidence>
<dbReference type="GO" id="GO:0004748">
    <property type="term" value="F:ribonucleoside-diphosphate reductase activity, thioredoxin disulfide as acceptor"/>
    <property type="evidence" value="ECO:0007669"/>
    <property type="project" value="UniProtKB-EC"/>
</dbReference>